<comment type="caution">
    <text evidence="2">The sequence shown here is derived from an EMBL/GenBank/DDBJ whole genome shotgun (WGS) entry which is preliminary data.</text>
</comment>
<evidence type="ECO:0000313" key="2">
    <source>
        <dbReference type="EMBL" id="PON49240.1"/>
    </source>
</evidence>
<evidence type="ECO:0000256" key="1">
    <source>
        <dbReference type="SAM" id="MobiDB-lite"/>
    </source>
</evidence>
<accession>A0A2P5BKD0</accession>
<organism evidence="2 3">
    <name type="scientific">Parasponia andersonii</name>
    <name type="common">Sponia andersonii</name>
    <dbReference type="NCBI Taxonomy" id="3476"/>
    <lineage>
        <taxon>Eukaryota</taxon>
        <taxon>Viridiplantae</taxon>
        <taxon>Streptophyta</taxon>
        <taxon>Embryophyta</taxon>
        <taxon>Tracheophyta</taxon>
        <taxon>Spermatophyta</taxon>
        <taxon>Magnoliopsida</taxon>
        <taxon>eudicotyledons</taxon>
        <taxon>Gunneridae</taxon>
        <taxon>Pentapetalae</taxon>
        <taxon>rosids</taxon>
        <taxon>fabids</taxon>
        <taxon>Rosales</taxon>
        <taxon>Cannabaceae</taxon>
        <taxon>Parasponia</taxon>
    </lineage>
</organism>
<name>A0A2P5BKD0_PARAD</name>
<dbReference type="EMBL" id="JXTB01000264">
    <property type="protein sequence ID" value="PON49240.1"/>
    <property type="molecule type" value="Genomic_DNA"/>
</dbReference>
<reference evidence="3" key="1">
    <citation type="submission" date="2016-06" db="EMBL/GenBank/DDBJ databases">
        <title>Parallel loss of symbiosis genes in relatives of nitrogen-fixing non-legume Parasponia.</title>
        <authorList>
            <person name="Van Velzen R."/>
            <person name="Holmer R."/>
            <person name="Bu F."/>
            <person name="Rutten L."/>
            <person name="Van Zeijl A."/>
            <person name="Liu W."/>
            <person name="Santuari L."/>
            <person name="Cao Q."/>
            <person name="Sharma T."/>
            <person name="Shen D."/>
            <person name="Roswanjaya Y."/>
            <person name="Wardhani T."/>
            <person name="Kalhor M.S."/>
            <person name="Jansen J."/>
            <person name="Van den Hoogen J."/>
            <person name="Gungor B."/>
            <person name="Hartog M."/>
            <person name="Hontelez J."/>
            <person name="Verver J."/>
            <person name="Yang W.-C."/>
            <person name="Schijlen E."/>
            <person name="Repin R."/>
            <person name="Schilthuizen M."/>
            <person name="Schranz E."/>
            <person name="Heidstra R."/>
            <person name="Miyata K."/>
            <person name="Fedorova E."/>
            <person name="Kohlen W."/>
            <person name="Bisseling T."/>
            <person name="Smit S."/>
            <person name="Geurts R."/>
        </authorList>
    </citation>
    <scope>NUCLEOTIDE SEQUENCE [LARGE SCALE GENOMIC DNA]</scope>
    <source>
        <strain evidence="3">cv. WU1-14</strain>
    </source>
</reference>
<gene>
    <name evidence="2" type="ORF">PanWU01x14_231150</name>
</gene>
<protein>
    <submittedName>
        <fullName evidence="2">Uncharacterized protein</fullName>
    </submittedName>
</protein>
<dbReference type="Proteomes" id="UP000237105">
    <property type="component" value="Unassembled WGS sequence"/>
</dbReference>
<sequence>MTPRRRVLRQEPRIDTPPPRQEIPDPLMDLYEVWQEILGLRAQRDPEACQARFLNDFIELSPLIFDCKSDLTVTEK</sequence>
<dbReference type="AlphaFoldDB" id="A0A2P5BKD0"/>
<proteinExistence type="predicted"/>
<feature type="region of interest" description="Disordered" evidence="1">
    <location>
        <begin position="1"/>
        <end position="22"/>
    </location>
</feature>
<keyword evidence="3" id="KW-1185">Reference proteome</keyword>
<evidence type="ECO:0000313" key="3">
    <source>
        <dbReference type="Proteomes" id="UP000237105"/>
    </source>
</evidence>